<accession>W6QQF5</accession>
<dbReference type="Proteomes" id="UP000030686">
    <property type="component" value="Unassembled WGS sequence"/>
</dbReference>
<keyword evidence="3" id="KW-1185">Reference proteome</keyword>
<evidence type="ECO:0000313" key="3">
    <source>
        <dbReference type="Proteomes" id="UP000030686"/>
    </source>
</evidence>
<evidence type="ECO:0000313" key="2">
    <source>
        <dbReference type="EMBL" id="CDM38221.1"/>
    </source>
</evidence>
<name>W6QQF5_PENRF</name>
<dbReference type="OrthoDB" id="2440450at2759"/>
<gene>
    <name evidence="2" type="ORF">PROQFM164_S10g000035</name>
</gene>
<dbReference type="STRING" id="1365484.W6QQF5"/>
<feature type="compositionally biased region" description="Polar residues" evidence="1">
    <location>
        <begin position="1"/>
        <end position="17"/>
    </location>
</feature>
<organism evidence="2 3">
    <name type="scientific">Penicillium roqueforti (strain FM164)</name>
    <dbReference type="NCBI Taxonomy" id="1365484"/>
    <lineage>
        <taxon>Eukaryota</taxon>
        <taxon>Fungi</taxon>
        <taxon>Dikarya</taxon>
        <taxon>Ascomycota</taxon>
        <taxon>Pezizomycotina</taxon>
        <taxon>Eurotiomycetes</taxon>
        <taxon>Eurotiomycetidae</taxon>
        <taxon>Eurotiales</taxon>
        <taxon>Aspergillaceae</taxon>
        <taxon>Penicillium</taxon>
    </lineage>
</organism>
<protein>
    <submittedName>
        <fullName evidence="2">Uncharacterized protein</fullName>
    </submittedName>
</protein>
<reference evidence="2" key="1">
    <citation type="journal article" date="2014" name="Nat. Commun.">
        <title>Multiple recent horizontal transfers of a large genomic region in cheese making fungi.</title>
        <authorList>
            <person name="Cheeseman K."/>
            <person name="Ropars J."/>
            <person name="Renault P."/>
            <person name="Dupont J."/>
            <person name="Gouzy J."/>
            <person name="Branca A."/>
            <person name="Abraham A.L."/>
            <person name="Ceppi M."/>
            <person name="Conseiller E."/>
            <person name="Debuchy R."/>
            <person name="Malagnac F."/>
            <person name="Goarin A."/>
            <person name="Silar P."/>
            <person name="Lacoste S."/>
            <person name="Sallet E."/>
            <person name="Bensimon A."/>
            <person name="Giraud T."/>
            <person name="Brygoo Y."/>
        </authorList>
    </citation>
    <scope>NUCLEOTIDE SEQUENCE [LARGE SCALE GENOMIC DNA]</scope>
    <source>
        <strain evidence="2">FM164</strain>
    </source>
</reference>
<sequence>MHSFFPQSSNNPTQNSPRYPEDGNLLFKGLSRRAVASLAAFLTLHISPKTFDHEFRPGFYTNYSFKHAMEYAGSDGVILIFKTSGLWLR</sequence>
<feature type="region of interest" description="Disordered" evidence="1">
    <location>
        <begin position="1"/>
        <end position="22"/>
    </location>
</feature>
<dbReference type="AlphaFoldDB" id="W6QQF5"/>
<dbReference type="EMBL" id="HG792024">
    <property type="protein sequence ID" value="CDM38221.1"/>
    <property type="molecule type" value="Genomic_DNA"/>
</dbReference>
<proteinExistence type="predicted"/>
<evidence type="ECO:0000256" key="1">
    <source>
        <dbReference type="SAM" id="MobiDB-lite"/>
    </source>
</evidence>